<keyword evidence="6" id="KW-0143">Chaperone</keyword>
<feature type="domain" description="PpiC" evidence="9">
    <location>
        <begin position="253"/>
        <end position="371"/>
    </location>
</feature>
<evidence type="ECO:0000256" key="7">
    <source>
        <dbReference type="ARBA" id="ARBA00038408"/>
    </source>
</evidence>
<evidence type="ECO:0000256" key="3">
    <source>
        <dbReference type="ARBA" id="ARBA00022692"/>
    </source>
</evidence>
<keyword evidence="4 8" id="KW-1133">Transmembrane helix</keyword>
<comment type="caution">
    <text evidence="10">The sequence shown here is derived from an EMBL/GenBank/DDBJ whole genome shotgun (WGS) entry which is preliminary data.</text>
</comment>
<evidence type="ECO:0000313" key="11">
    <source>
        <dbReference type="Proteomes" id="UP000321746"/>
    </source>
</evidence>
<evidence type="ECO:0000256" key="6">
    <source>
        <dbReference type="ARBA" id="ARBA00023186"/>
    </source>
</evidence>
<dbReference type="OrthoDB" id="9768393at2"/>
<accession>A0A511XJ97</accession>
<proteinExistence type="inferred from homology"/>
<dbReference type="Pfam" id="PF13624">
    <property type="entry name" value="SurA_N_3"/>
    <property type="match status" value="1"/>
</dbReference>
<evidence type="ECO:0000256" key="5">
    <source>
        <dbReference type="ARBA" id="ARBA00023136"/>
    </source>
</evidence>
<feature type="transmembrane region" description="Helical" evidence="8">
    <location>
        <begin position="12"/>
        <end position="32"/>
    </location>
</feature>
<comment type="subcellular location">
    <subcellularLocation>
        <location evidence="1">Cell membrane</location>
        <topology evidence="1">Single-pass type II membrane protein</topology>
    </subcellularLocation>
</comment>
<evidence type="ECO:0000256" key="1">
    <source>
        <dbReference type="ARBA" id="ARBA00004401"/>
    </source>
</evidence>
<organism evidence="10 11">
    <name type="scientific">Acetobacter oeni</name>
    <dbReference type="NCBI Taxonomy" id="304077"/>
    <lineage>
        <taxon>Bacteria</taxon>
        <taxon>Pseudomonadati</taxon>
        <taxon>Pseudomonadota</taxon>
        <taxon>Alphaproteobacteria</taxon>
        <taxon>Acetobacterales</taxon>
        <taxon>Acetobacteraceae</taxon>
        <taxon>Acetobacter</taxon>
    </lineage>
</organism>
<sequence>MISFLRHFVVDSWIGRVLALVIFVAFVGWGIGDVISGMADDPATAAIVGSRKIATRDLASALQAEIPRMAQRMGAPDAAHLPLQFRRQMAQEVLQRLIGQAEVLEAGSHYGLVVPDQAVRDEIFAMPYFKGANGAFDRNLFNSKLAQAGMTEKRLISLVHDDLAGRAIMDPVAAGAHISDLVATRIYGFETETRNLDLIHIPFASQPAPPAPDDSVLRRYYTNHPWMFRSPEYRHARIVVLSPDTIASQIPATDEEMHRLYDAQAQRFHAPQLRSVQLVTTQDETAAQAVATIWKGGADWTQVQAAAKGSAAVEFNDARASALPSDILQKAVFATPVGIVQGPQKMETGWVVFRVTKVTPPHDTSFDDAKNTLRDEIVKARAPDALSSRVPKLQDAIAGGGLDSIPADLGAAPASGSLDAHGMTKDGVPAPLPASGPLRDAIVAKIFAQAKGAPPQLTEATTPVKPGDAPGPSLGWYAVSVDDVTPGQQEPFDAVRDRVIAAWQTEARKHAADEQATALYVASRDHGGLATNAPAGSPVQKGIMLSRARPPEGLPQDLMETIAHMPAGRSVMGEDADSFIVATVTGIVHPDPKADSLGYGRVRDGMTESLSSDITSAYIRSLEGRFKTKIIPAGVQAALNEAGFGDGS</sequence>
<gene>
    <name evidence="10" type="ORF">AOE01nite_12330</name>
</gene>
<dbReference type="EMBL" id="BJYG01000013">
    <property type="protein sequence ID" value="GEN63009.1"/>
    <property type="molecule type" value="Genomic_DNA"/>
</dbReference>
<keyword evidence="5 8" id="KW-0472">Membrane</keyword>
<dbReference type="GO" id="GO:0005886">
    <property type="term" value="C:plasma membrane"/>
    <property type="evidence" value="ECO:0007669"/>
    <property type="project" value="UniProtKB-SubCell"/>
</dbReference>
<keyword evidence="2" id="KW-1003">Cell membrane</keyword>
<dbReference type="AlphaFoldDB" id="A0A511XJ97"/>
<dbReference type="Pfam" id="PF13145">
    <property type="entry name" value="Rotamase_2"/>
    <property type="match status" value="1"/>
</dbReference>
<dbReference type="Proteomes" id="UP000321746">
    <property type="component" value="Unassembled WGS sequence"/>
</dbReference>
<protein>
    <submittedName>
        <fullName evidence="10">Peptidylprolyl isomerase</fullName>
    </submittedName>
</protein>
<dbReference type="InterPro" id="IPR000297">
    <property type="entry name" value="PPIase_PpiC"/>
</dbReference>
<dbReference type="SUPFAM" id="SSF109998">
    <property type="entry name" value="Triger factor/SurA peptide-binding domain-like"/>
    <property type="match status" value="1"/>
</dbReference>
<reference evidence="10 11" key="1">
    <citation type="submission" date="2019-07" db="EMBL/GenBank/DDBJ databases">
        <title>Whole genome shotgun sequence of Acetobacter oeni NBRC 105207.</title>
        <authorList>
            <person name="Hosoyama A."/>
            <person name="Uohara A."/>
            <person name="Ohji S."/>
            <person name="Ichikawa N."/>
        </authorList>
    </citation>
    <scope>NUCLEOTIDE SEQUENCE [LARGE SCALE GENOMIC DNA]</scope>
    <source>
        <strain evidence="10 11">NBRC 105207</strain>
    </source>
</reference>
<dbReference type="PANTHER" id="PTHR47529">
    <property type="entry name" value="PEPTIDYL-PROLYL CIS-TRANS ISOMERASE D"/>
    <property type="match status" value="1"/>
</dbReference>
<name>A0A511XJ97_9PROT</name>
<keyword evidence="11" id="KW-1185">Reference proteome</keyword>
<comment type="similarity">
    <text evidence="7">Belongs to the PpiD chaperone family.</text>
</comment>
<evidence type="ECO:0000256" key="2">
    <source>
        <dbReference type="ARBA" id="ARBA00022475"/>
    </source>
</evidence>
<dbReference type="InterPro" id="IPR027304">
    <property type="entry name" value="Trigger_fact/SurA_dom_sf"/>
</dbReference>
<keyword evidence="3 8" id="KW-0812">Transmembrane</keyword>
<dbReference type="RefSeq" id="WP_146887164.1">
    <property type="nucleotide sequence ID" value="NZ_BJYG01000013.1"/>
</dbReference>
<evidence type="ECO:0000256" key="8">
    <source>
        <dbReference type="SAM" id="Phobius"/>
    </source>
</evidence>
<dbReference type="InterPro" id="IPR052029">
    <property type="entry name" value="PpiD_chaperone"/>
</dbReference>
<evidence type="ECO:0000259" key="9">
    <source>
        <dbReference type="Pfam" id="PF13145"/>
    </source>
</evidence>
<dbReference type="GO" id="GO:0003755">
    <property type="term" value="F:peptidyl-prolyl cis-trans isomerase activity"/>
    <property type="evidence" value="ECO:0007669"/>
    <property type="project" value="InterPro"/>
</dbReference>
<evidence type="ECO:0000256" key="4">
    <source>
        <dbReference type="ARBA" id="ARBA00022989"/>
    </source>
</evidence>
<evidence type="ECO:0000313" key="10">
    <source>
        <dbReference type="EMBL" id="GEN63009.1"/>
    </source>
</evidence>
<keyword evidence="10" id="KW-0413">Isomerase</keyword>
<dbReference type="Gene3D" id="1.10.4030.10">
    <property type="entry name" value="Porin chaperone SurA, peptide-binding domain"/>
    <property type="match status" value="1"/>
</dbReference>
<dbReference type="PANTHER" id="PTHR47529:SF1">
    <property type="entry name" value="PERIPLASMIC CHAPERONE PPID"/>
    <property type="match status" value="1"/>
</dbReference>